<feature type="transmembrane region" description="Helical" evidence="1">
    <location>
        <begin position="20"/>
        <end position="42"/>
    </location>
</feature>
<keyword evidence="1" id="KW-0472">Membrane</keyword>
<evidence type="ECO:0000313" key="3">
    <source>
        <dbReference type="Proteomes" id="UP000236520"/>
    </source>
</evidence>
<evidence type="ECO:0000313" key="2">
    <source>
        <dbReference type="EMBL" id="PNG89744.1"/>
    </source>
</evidence>
<keyword evidence="3" id="KW-1185">Reference proteome</keyword>
<sequence length="43" mass="4540">MLALLAGSMLGKWVVRRLGASSFELLFDGVFLAGAAGMLVALW</sequence>
<keyword evidence="1" id="KW-0812">Transmembrane</keyword>
<reference evidence="2 3" key="1">
    <citation type="submission" date="2015-09" db="EMBL/GenBank/DDBJ databases">
        <title>Genome sequence, genome mining and natural product profiling of a biocontrol bacterium Streptomyces malaysiensis F913.</title>
        <authorList>
            <person name="Xu Y."/>
            <person name="Wei J."/>
            <person name="Xie J."/>
            <person name="Li T."/>
            <person name="Zhou Z."/>
        </authorList>
    </citation>
    <scope>NUCLEOTIDE SEQUENCE [LARGE SCALE GENOMIC DNA]</scope>
    <source>
        <strain evidence="2 3">F913</strain>
    </source>
</reference>
<organism evidence="2 3">
    <name type="scientific">Streptomyces malaysiensis</name>
    <dbReference type="NCBI Taxonomy" id="92644"/>
    <lineage>
        <taxon>Bacteria</taxon>
        <taxon>Bacillati</taxon>
        <taxon>Actinomycetota</taxon>
        <taxon>Actinomycetes</taxon>
        <taxon>Kitasatosporales</taxon>
        <taxon>Streptomycetaceae</taxon>
        <taxon>Streptomyces</taxon>
        <taxon>Streptomyces violaceusniger group</taxon>
    </lineage>
</organism>
<proteinExistence type="predicted"/>
<gene>
    <name evidence="2" type="ORF">SMF913_25209</name>
</gene>
<evidence type="ECO:0000256" key="1">
    <source>
        <dbReference type="SAM" id="Phobius"/>
    </source>
</evidence>
<name>A0A2J7YNZ0_STRMQ</name>
<dbReference type="AlphaFoldDB" id="A0A2J7YNZ0"/>
<keyword evidence="1" id="KW-1133">Transmembrane helix</keyword>
<dbReference type="EMBL" id="LJIW01000002">
    <property type="protein sequence ID" value="PNG89744.1"/>
    <property type="molecule type" value="Genomic_DNA"/>
</dbReference>
<comment type="caution">
    <text evidence="2">The sequence shown here is derived from an EMBL/GenBank/DDBJ whole genome shotgun (WGS) entry which is preliminary data.</text>
</comment>
<protein>
    <submittedName>
        <fullName evidence="2">Uncharacterized protein</fullName>
    </submittedName>
</protein>
<dbReference type="Proteomes" id="UP000236520">
    <property type="component" value="Unassembled WGS sequence"/>
</dbReference>
<accession>A0A2J7YNZ0</accession>